<dbReference type="AlphaFoldDB" id="A0A553NAW4"/>
<evidence type="ECO:0000256" key="1">
    <source>
        <dbReference type="SAM" id="SignalP"/>
    </source>
</evidence>
<feature type="chain" id="PRO_5022155583" description="WSC domain-containing protein" evidence="1">
    <location>
        <begin position="18"/>
        <end position="112"/>
    </location>
</feature>
<name>A0A553NAW4_TIGCA</name>
<evidence type="ECO:0000313" key="2">
    <source>
        <dbReference type="EMBL" id="TRY62519.1"/>
    </source>
</evidence>
<proteinExistence type="predicted"/>
<sequence length="112" mass="12253">MQFAPLLILFGISGALSSPQGCEWNMRATCTGFKDPFKTVILGKSSDMEVCLETCKPHISSGVNYSWFDETTGECFCLKSCPRVGSMHGREDVITSGIAVMTPEDPDNVCYE</sequence>
<reference evidence="2 3" key="1">
    <citation type="journal article" date="2018" name="Nat. Ecol. Evol.">
        <title>Genomic signatures of mitonuclear coevolution across populations of Tigriopus californicus.</title>
        <authorList>
            <person name="Barreto F.S."/>
            <person name="Watson E.T."/>
            <person name="Lima T.G."/>
            <person name="Willett C.S."/>
            <person name="Edmands S."/>
            <person name="Li W."/>
            <person name="Burton R.S."/>
        </authorList>
    </citation>
    <scope>NUCLEOTIDE SEQUENCE [LARGE SCALE GENOMIC DNA]</scope>
    <source>
        <strain evidence="2 3">San Diego</strain>
    </source>
</reference>
<dbReference type="EMBL" id="VCGU01000458">
    <property type="protein sequence ID" value="TRY62519.1"/>
    <property type="molecule type" value="Genomic_DNA"/>
</dbReference>
<evidence type="ECO:0008006" key="4">
    <source>
        <dbReference type="Google" id="ProtNLM"/>
    </source>
</evidence>
<evidence type="ECO:0000313" key="3">
    <source>
        <dbReference type="Proteomes" id="UP000318571"/>
    </source>
</evidence>
<keyword evidence="3" id="KW-1185">Reference proteome</keyword>
<accession>A0A553NAW4</accession>
<keyword evidence="1" id="KW-0732">Signal</keyword>
<protein>
    <recommendedName>
        <fullName evidence="4">WSC domain-containing protein</fullName>
    </recommendedName>
</protein>
<dbReference type="Proteomes" id="UP000318571">
    <property type="component" value="Chromosome 10"/>
</dbReference>
<gene>
    <name evidence="2" type="ORF">TCAL_12377</name>
</gene>
<comment type="caution">
    <text evidence="2">The sequence shown here is derived from an EMBL/GenBank/DDBJ whole genome shotgun (WGS) entry which is preliminary data.</text>
</comment>
<feature type="signal peptide" evidence="1">
    <location>
        <begin position="1"/>
        <end position="17"/>
    </location>
</feature>
<organism evidence="2 3">
    <name type="scientific">Tigriopus californicus</name>
    <name type="common">Marine copepod</name>
    <dbReference type="NCBI Taxonomy" id="6832"/>
    <lineage>
        <taxon>Eukaryota</taxon>
        <taxon>Metazoa</taxon>
        <taxon>Ecdysozoa</taxon>
        <taxon>Arthropoda</taxon>
        <taxon>Crustacea</taxon>
        <taxon>Multicrustacea</taxon>
        <taxon>Hexanauplia</taxon>
        <taxon>Copepoda</taxon>
        <taxon>Harpacticoida</taxon>
        <taxon>Harpacticidae</taxon>
        <taxon>Tigriopus</taxon>
    </lineage>
</organism>